<evidence type="ECO:0000256" key="3">
    <source>
        <dbReference type="ARBA" id="ARBA00022842"/>
    </source>
</evidence>
<feature type="binding site" evidence="5">
    <location>
        <position position="162"/>
    </location>
    <ligand>
        <name>Mg(2+)</name>
        <dbReference type="ChEBI" id="CHEBI:18420"/>
    </ligand>
</feature>
<proteinExistence type="predicted"/>
<feature type="domain" description="HpcH/HpaI aldolase/citrate lyase" evidence="6">
    <location>
        <begin position="6"/>
        <end position="231"/>
    </location>
</feature>
<evidence type="ECO:0000259" key="6">
    <source>
        <dbReference type="Pfam" id="PF03328"/>
    </source>
</evidence>
<keyword evidence="8" id="KW-1185">Reference proteome</keyword>
<comment type="caution">
    <text evidence="7">The sequence shown here is derived from an EMBL/GenBank/DDBJ whole genome shotgun (WGS) entry which is preliminary data.</text>
</comment>
<reference evidence="7 8" key="2">
    <citation type="submission" date="2019-09" db="EMBL/GenBank/DDBJ databases">
        <authorList>
            <person name="Jin C."/>
        </authorList>
    </citation>
    <scope>NUCLEOTIDE SEQUENCE [LARGE SCALE GENOMIC DNA]</scope>
    <source>
        <strain evidence="7 8">BN130099</strain>
    </source>
</reference>
<dbReference type="AlphaFoldDB" id="A0A5B1L965"/>
<name>A0A5B1L965_9ACTN</name>
<evidence type="ECO:0000256" key="1">
    <source>
        <dbReference type="ARBA" id="ARBA00001946"/>
    </source>
</evidence>
<dbReference type="Proteomes" id="UP000325003">
    <property type="component" value="Unassembled WGS sequence"/>
</dbReference>
<dbReference type="Pfam" id="PF03328">
    <property type="entry name" value="HpcH_HpaI"/>
    <property type="match status" value="1"/>
</dbReference>
<feature type="binding site" evidence="4">
    <location>
        <position position="68"/>
    </location>
    <ligand>
        <name>substrate</name>
    </ligand>
</feature>
<dbReference type="InterPro" id="IPR040442">
    <property type="entry name" value="Pyrv_kinase-like_dom_sf"/>
</dbReference>
<evidence type="ECO:0000256" key="4">
    <source>
        <dbReference type="PIRSR" id="PIRSR015582-1"/>
    </source>
</evidence>
<dbReference type="GO" id="GO:0000287">
    <property type="term" value="F:magnesium ion binding"/>
    <property type="evidence" value="ECO:0007669"/>
    <property type="project" value="TreeGrafter"/>
</dbReference>
<protein>
    <submittedName>
        <fullName evidence="7">CoA ester lyase</fullName>
    </submittedName>
</protein>
<keyword evidence="2 5" id="KW-0479">Metal-binding</keyword>
<dbReference type="PANTHER" id="PTHR32308">
    <property type="entry name" value="LYASE BETA SUBUNIT, PUTATIVE (AFU_ORTHOLOGUE AFUA_4G13030)-RELATED"/>
    <property type="match status" value="1"/>
</dbReference>
<keyword evidence="7" id="KW-0456">Lyase</keyword>
<comment type="cofactor">
    <cofactor evidence="1">
        <name>Mg(2+)</name>
        <dbReference type="ChEBI" id="CHEBI:18420"/>
    </cofactor>
</comment>
<dbReference type="RefSeq" id="WP_149729636.1">
    <property type="nucleotide sequence ID" value="NZ_VUJV01000006.1"/>
</dbReference>
<dbReference type="InterPro" id="IPR015813">
    <property type="entry name" value="Pyrv/PenolPyrv_kinase-like_dom"/>
</dbReference>
<dbReference type="InterPro" id="IPR005000">
    <property type="entry name" value="Aldolase/citrate-lyase_domain"/>
</dbReference>
<keyword evidence="3 5" id="KW-0460">Magnesium</keyword>
<feature type="binding site" evidence="4">
    <location>
        <position position="132"/>
    </location>
    <ligand>
        <name>substrate</name>
    </ligand>
</feature>
<dbReference type="PIRSF" id="PIRSF015582">
    <property type="entry name" value="Cit_lyase_B"/>
    <property type="match status" value="1"/>
</dbReference>
<dbReference type="PANTHER" id="PTHR32308:SF10">
    <property type="entry name" value="CITRATE LYASE SUBUNIT BETA"/>
    <property type="match status" value="1"/>
</dbReference>
<organism evidence="7 8">
    <name type="scientific">Nocardioides humilatus</name>
    <dbReference type="NCBI Taxonomy" id="2607660"/>
    <lineage>
        <taxon>Bacteria</taxon>
        <taxon>Bacillati</taxon>
        <taxon>Actinomycetota</taxon>
        <taxon>Actinomycetes</taxon>
        <taxon>Propionibacteriales</taxon>
        <taxon>Nocardioidaceae</taxon>
        <taxon>Nocardioides</taxon>
    </lineage>
</organism>
<dbReference type="SUPFAM" id="SSF51621">
    <property type="entry name" value="Phosphoenolpyruvate/pyruvate domain"/>
    <property type="match status" value="1"/>
</dbReference>
<reference evidence="7 8" key="1">
    <citation type="submission" date="2019-09" db="EMBL/GenBank/DDBJ databases">
        <title>Nocardioides panacisoli sp. nov., isolated from the soil of a ginseng field.</title>
        <authorList>
            <person name="Cho C."/>
        </authorList>
    </citation>
    <scope>NUCLEOTIDE SEQUENCE [LARGE SCALE GENOMIC DNA]</scope>
    <source>
        <strain evidence="7 8">BN130099</strain>
    </source>
</reference>
<accession>A0A5B1L965</accession>
<dbReference type="InterPro" id="IPR011206">
    <property type="entry name" value="Citrate_lyase_beta/mcl1/mcl2"/>
</dbReference>
<feature type="binding site" evidence="5">
    <location>
        <position position="132"/>
    </location>
    <ligand>
        <name>Mg(2+)</name>
        <dbReference type="ChEBI" id="CHEBI:18420"/>
    </ligand>
</feature>
<sequence>MRAYASYLFVPAHRDGWVQKAVAAGAQAVILDLEDSVPPTQKLRARALAADSIRWLRAHHPEVGVLVRPNALDTGLAQDDVDACVMDGLHGLLLPMVRTAEDVTDFCALVSDAELEARVSLPNRIKLIPSLETAQSVVNCEALATASHRVWSLQSAVARGGDVERELGFEWTVDGLETVYYRSRAVLACRAAGLEHPLVGVWQDIDDLSGLERFALQNRRLGFRGQLLIHPSHCRTVNEVYGASREELDRCRRLVAAYEHAAQRGLGAVDFEGEHVDIAHVKTALAVMERNGEA</sequence>
<evidence type="ECO:0000313" key="8">
    <source>
        <dbReference type="Proteomes" id="UP000325003"/>
    </source>
</evidence>
<evidence type="ECO:0000313" key="7">
    <source>
        <dbReference type="EMBL" id="KAA1416966.1"/>
    </source>
</evidence>
<dbReference type="GO" id="GO:0006107">
    <property type="term" value="P:oxaloacetate metabolic process"/>
    <property type="evidence" value="ECO:0007669"/>
    <property type="project" value="TreeGrafter"/>
</dbReference>
<dbReference type="GO" id="GO:0016829">
    <property type="term" value="F:lyase activity"/>
    <property type="evidence" value="ECO:0007669"/>
    <property type="project" value="UniProtKB-KW"/>
</dbReference>
<gene>
    <name evidence="7" type="ORF">F0U44_17450</name>
</gene>
<evidence type="ECO:0000256" key="2">
    <source>
        <dbReference type="ARBA" id="ARBA00022723"/>
    </source>
</evidence>
<dbReference type="EMBL" id="VUJV01000006">
    <property type="protein sequence ID" value="KAA1416966.1"/>
    <property type="molecule type" value="Genomic_DNA"/>
</dbReference>
<evidence type="ECO:0000256" key="5">
    <source>
        <dbReference type="PIRSR" id="PIRSR015582-2"/>
    </source>
</evidence>
<dbReference type="Gene3D" id="3.20.20.60">
    <property type="entry name" value="Phosphoenolpyruvate-binding domains"/>
    <property type="match status" value="1"/>
</dbReference>